<feature type="domain" description="Adenosine deaminase" evidence="7">
    <location>
        <begin position="5"/>
        <end position="333"/>
    </location>
</feature>
<keyword evidence="4" id="KW-0479">Metal-binding</keyword>
<dbReference type="eggNOG" id="COG1816">
    <property type="taxonomic scope" value="Bacteria"/>
</dbReference>
<sequence>MRKLIDLHLHLDGSVPFTTIKELMTIHGLPTIDDQILRQKLSVGPDCRDLNEFLEKFAFPVHLMQTAADLQLIVFSLLKKIKKQGLVYVEIRFAPQLHTEQGLTQEEVVRAAISGLNQFFNWQKMHSSSQPELHANLLLCLMRLPHNYDQNLETITVAKHFLDRGVSGLDLAGAETPTFAINNYTSLFNLASQNSIPFTIHAGEAMGPESIYQALDLGARRIGHGIRCIEDTQLVAELIQNKITLECCATSNLNTKVFDQIDHYPVKKLLNQGVNVTLNSDDMTVSNIDLPHEYQLLEEKTGLTRADEKQLYLNAVTAAFCSNAEKKRLFSLI</sequence>
<dbReference type="GO" id="GO:0046103">
    <property type="term" value="P:inosine biosynthetic process"/>
    <property type="evidence" value="ECO:0007669"/>
    <property type="project" value="TreeGrafter"/>
</dbReference>
<dbReference type="NCBIfam" id="TIGR01430">
    <property type="entry name" value="aden_deam"/>
    <property type="match status" value="1"/>
</dbReference>
<dbReference type="Pfam" id="PF00962">
    <property type="entry name" value="A_deaminase"/>
    <property type="match status" value="1"/>
</dbReference>
<dbReference type="OrthoDB" id="9779574at2"/>
<comment type="cofactor">
    <cofactor evidence="1">
        <name>Zn(2+)</name>
        <dbReference type="ChEBI" id="CHEBI:29105"/>
    </cofactor>
</comment>
<dbReference type="GO" id="GO:0005829">
    <property type="term" value="C:cytosol"/>
    <property type="evidence" value="ECO:0007669"/>
    <property type="project" value="TreeGrafter"/>
</dbReference>
<evidence type="ECO:0000256" key="5">
    <source>
        <dbReference type="ARBA" id="ARBA00022801"/>
    </source>
</evidence>
<reference evidence="8 9" key="1">
    <citation type="journal article" date="2015" name="Genome Announc.">
        <title>Expanding the biotechnology potential of lactobacilli through comparative genomics of 213 strains and associated genera.</title>
        <authorList>
            <person name="Sun Z."/>
            <person name="Harris H.M."/>
            <person name="McCann A."/>
            <person name="Guo C."/>
            <person name="Argimon S."/>
            <person name="Zhang W."/>
            <person name="Yang X."/>
            <person name="Jeffery I.B."/>
            <person name="Cooney J.C."/>
            <person name="Kagawa T.F."/>
            <person name="Liu W."/>
            <person name="Song Y."/>
            <person name="Salvetti E."/>
            <person name="Wrobel A."/>
            <person name="Rasinkangas P."/>
            <person name="Parkhill J."/>
            <person name="Rea M.C."/>
            <person name="O'Sullivan O."/>
            <person name="Ritari J."/>
            <person name="Douillard F.P."/>
            <person name="Paul Ross R."/>
            <person name="Yang R."/>
            <person name="Briner A.E."/>
            <person name="Felis G.E."/>
            <person name="de Vos W.M."/>
            <person name="Barrangou R."/>
            <person name="Klaenhammer T.R."/>
            <person name="Caufield P.W."/>
            <person name="Cui Y."/>
            <person name="Zhang H."/>
            <person name="O'Toole P.W."/>
        </authorList>
    </citation>
    <scope>NUCLEOTIDE SEQUENCE [LARGE SCALE GENOMIC DNA]</scope>
    <source>
        <strain evidence="8 9">DSM 10532</strain>
    </source>
</reference>
<dbReference type="PATRIC" id="fig|1423748.3.peg.859"/>
<dbReference type="RefSeq" id="WP_025006000.1">
    <property type="nucleotide sequence ID" value="NZ_AZEL01000021.1"/>
</dbReference>
<dbReference type="PANTHER" id="PTHR11409:SF43">
    <property type="entry name" value="ADENOSINE DEAMINASE"/>
    <property type="match status" value="1"/>
</dbReference>
<dbReference type="STRING" id="1423748.FC37_GL000817"/>
<evidence type="ECO:0000256" key="3">
    <source>
        <dbReference type="ARBA" id="ARBA00012784"/>
    </source>
</evidence>
<evidence type="ECO:0000313" key="9">
    <source>
        <dbReference type="Proteomes" id="UP000051311"/>
    </source>
</evidence>
<dbReference type="Proteomes" id="UP000051311">
    <property type="component" value="Unassembled WGS sequence"/>
</dbReference>
<dbReference type="InterPro" id="IPR001365">
    <property type="entry name" value="A_deaminase_dom"/>
</dbReference>
<dbReference type="AlphaFoldDB" id="A0A0R1NUE0"/>
<dbReference type="GO" id="GO:0004000">
    <property type="term" value="F:adenosine deaminase activity"/>
    <property type="evidence" value="ECO:0007669"/>
    <property type="project" value="UniProtKB-ARBA"/>
</dbReference>
<keyword evidence="6" id="KW-0862">Zinc</keyword>
<comment type="caution">
    <text evidence="8">The sequence shown here is derived from an EMBL/GenBank/DDBJ whole genome shotgun (WGS) entry which is preliminary data.</text>
</comment>
<keyword evidence="5" id="KW-0378">Hydrolase</keyword>
<proteinExistence type="inferred from homology"/>
<protein>
    <recommendedName>
        <fullName evidence="3">adenosine deaminase</fullName>
        <ecNumber evidence="3">3.5.4.4</ecNumber>
    </recommendedName>
</protein>
<dbReference type="GO" id="GO:0006154">
    <property type="term" value="P:adenosine catabolic process"/>
    <property type="evidence" value="ECO:0007669"/>
    <property type="project" value="TreeGrafter"/>
</dbReference>
<evidence type="ECO:0000259" key="7">
    <source>
        <dbReference type="Pfam" id="PF00962"/>
    </source>
</evidence>
<accession>A0A0R1NUE0</accession>
<dbReference type="Gene3D" id="3.20.20.140">
    <property type="entry name" value="Metal-dependent hydrolases"/>
    <property type="match status" value="1"/>
</dbReference>
<name>A0A0R1NUE0_9LACO</name>
<organism evidence="8 9">
    <name type="scientific">Lactobacillus gallinarum DSM 10532 = JCM 2011</name>
    <dbReference type="NCBI Taxonomy" id="1423748"/>
    <lineage>
        <taxon>Bacteria</taxon>
        <taxon>Bacillati</taxon>
        <taxon>Bacillota</taxon>
        <taxon>Bacilli</taxon>
        <taxon>Lactobacillales</taxon>
        <taxon>Lactobacillaceae</taxon>
        <taxon>Lactobacillus</taxon>
    </lineage>
</organism>
<dbReference type="InterPro" id="IPR032466">
    <property type="entry name" value="Metal_Hydrolase"/>
</dbReference>
<dbReference type="PANTHER" id="PTHR11409">
    <property type="entry name" value="ADENOSINE DEAMINASE"/>
    <property type="match status" value="1"/>
</dbReference>
<dbReference type="EMBL" id="AZEL01000021">
    <property type="protein sequence ID" value="KRL23647.1"/>
    <property type="molecule type" value="Genomic_DNA"/>
</dbReference>
<dbReference type="GO" id="GO:0046872">
    <property type="term" value="F:metal ion binding"/>
    <property type="evidence" value="ECO:0007669"/>
    <property type="project" value="UniProtKB-KW"/>
</dbReference>
<evidence type="ECO:0000256" key="2">
    <source>
        <dbReference type="ARBA" id="ARBA00006676"/>
    </source>
</evidence>
<dbReference type="SUPFAM" id="SSF51556">
    <property type="entry name" value="Metallo-dependent hydrolases"/>
    <property type="match status" value="1"/>
</dbReference>
<dbReference type="InterPro" id="IPR006330">
    <property type="entry name" value="Ado/ade_deaminase"/>
</dbReference>
<dbReference type="EC" id="3.5.4.4" evidence="3"/>
<comment type="similarity">
    <text evidence="2">Belongs to the metallo-dependent hydrolases superfamily. Adenosine and AMP deaminases family.</text>
</comment>
<evidence type="ECO:0000256" key="1">
    <source>
        <dbReference type="ARBA" id="ARBA00001947"/>
    </source>
</evidence>
<evidence type="ECO:0000256" key="4">
    <source>
        <dbReference type="ARBA" id="ARBA00022723"/>
    </source>
</evidence>
<evidence type="ECO:0000313" key="8">
    <source>
        <dbReference type="EMBL" id="KRL23647.1"/>
    </source>
</evidence>
<dbReference type="GO" id="GO:0043103">
    <property type="term" value="P:hypoxanthine salvage"/>
    <property type="evidence" value="ECO:0007669"/>
    <property type="project" value="TreeGrafter"/>
</dbReference>
<evidence type="ECO:0000256" key="6">
    <source>
        <dbReference type="ARBA" id="ARBA00022833"/>
    </source>
</evidence>
<gene>
    <name evidence="8" type="ORF">FC37_GL000817</name>
</gene>